<dbReference type="PANTHER" id="PTHR35848:SF6">
    <property type="entry name" value="CUPIN TYPE-2 DOMAIN-CONTAINING PROTEIN"/>
    <property type="match status" value="1"/>
</dbReference>
<accession>A0ABX0H972</accession>
<proteinExistence type="predicted"/>
<dbReference type="InterPro" id="IPR051610">
    <property type="entry name" value="GPI/OXD"/>
</dbReference>
<dbReference type="CDD" id="cd02209">
    <property type="entry name" value="cupin_XRE_C"/>
    <property type="match status" value="1"/>
</dbReference>
<dbReference type="Pfam" id="PF07883">
    <property type="entry name" value="Cupin_2"/>
    <property type="match status" value="1"/>
</dbReference>
<evidence type="ECO:0000259" key="3">
    <source>
        <dbReference type="Pfam" id="PF07883"/>
    </source>
</evidence>
<comment type="caution">
    <text evidence="4">The sequence shown here is derived from an EMBL/GenBank/DDBJ whole genome shotgun (WGS) entry which is preliminary data.</text>
</comment>
<dbReference type="PANTHER" id="PTHR35848">
    <property type="entry name" value="OXALATE-BINDING PROTEIN"/>
    <property type="match status" value="1"/>
</dbReference>
<evidence type="ECO:0000256" key="1">
    <source>
        <dbReference type="ARBA" id="ARBA00022723"/>
    </source>
</evidence>
<feature type="chain" id="PRO_5047464953" evidence="2">
    <location>
        <begin position="19"/>
        <end position="258"/>
    </location>
</feature>
<evidence type="ECO:0000256" key="2">
    <source>
        <dbReference type="SAM" id="SignalP"/>
    </source>
</evidence>
<name>A0ABX0H972_9BACT</name>
<evidence type="ECO:0000313" key="5">
    <source>
        <dbReference type="Proteomes" id="UP000649799"/>
    </source>
</evidence>
<keyword evidence="5" id="KW-1185">Reference proteome</keyword>
<protein>
    <submittedName>
        <fullName evidence="4">Cupin domain-containing protein</fullName>
    </submittedName>
</protein>
<dbReference type="InterPro" id="IPR014710">
    <property type="entry name" value="RmlC-like_jellyroll"/>
</dbReference>
<dbReference type="InterPro" id="IPR011051">
    <property type="entry name" value="RmlC_Cupin_sf"/>
</dbReference>
<organism evidence="4 5">
    <name type="scientific">Cyclobacterium plantarum</name>
    <dbReference type="NCBI Taxonomy" id="2716263"/>
    <lineage>
        <taxon>Bacteria</taxon>
        <taxon>Pseudomonadati</taxon>
        <taxon>Bacteroidota</taxon>
        <taxon>Cytophagia</taxon>
        <taxon>Cytophagales</taxon>
        <taxon>Cyclobacteriaceae</taxon>
        <taxon>Cyclobacterium</taxon>
    </lineage>
</organism>
<dbReference type="EMBL" id="JAANYN010000006">
    <property type="protein sequence ID" value="NHE58224.1"/>
    <property type="molecule type" value="Genomic_DNA"/>
</dbReference>
<dbReference type="SUPFAM" id="SSF51182">
    <property type="entry name" value="RmlC-like cupins"/>
    <property type="match status" value="2"/>
</dbReference>
<keyword evidence="2" id="KW-0732">Signal</keyword>
<evidence type="ECO:0000313" key="4">
    <source>
        <dbReference type="EMBL" id="NHE58224.1"/>
    </source>
</evidence>
<gene>
    <name evidence="4" type="ORF">G9Q97_15540</name>
</gene>
<keyword evidence="1" id="KW-0479">Metal-binding</keyword>
<sequence length="258" mass="29231">MKKLFFCIFILVLNAGYAQHLPHPSAVFEWEMLPVSINGAVEERKLMDWPTETLDNFRIIHYSLQGSETMDLHSGEERLVLVSDGALSLKMAEEETALGQRSVGWIPAHMPLRIAVGNDNKASFFIIEWESELVDEELTPIGTNPVLFDYSEMEYRENSRGGRRAVMQAPTQTLKELEMHITTLKEGEKSHDPHVHADEEIILVLQGEVEEMINGTPYRLGAGSVIYLAAFDPHGIRNAGKGNCEYYAIRWITEKTEK</sequence>
<dbReference type="InterPro" id="IPR013096">
    <property type="entry name" value="Cupin_2"/>
</dbReference>
<dbReference type="RefSeq" id="WP_166148400.1">
    <property type="nucleotide sequence ID" value="NZ_JAANYN010000006.1"/>
</dbReference>
<dbReference type="Proteomes" id="UP000649799">
    <property type="component" value="Unassembled WGS sequence"/>
</dbReference>
<dbReference type="Gene3D" id="2.60.120.10">
    <property type="entry name" value="Jelly Rolls"/>
    <property type="match status" value="1"/>
</dbReference>
<reference evidence="4 5" key="1">
    <citation type="submission" date="2020-03" db="EMBL/GenBank/DDBJ databases">
        <title>Cyclobacterium plantarum sp. nov., a marine bacterium isolated from a coastal-marine wetland.</title>
        <authorList>
            <person name="Sanchez-Porro C."/>
            <person name="Ventosa A."/>
            <person name="Amoozegar M."/>
        </authorList>
    </citation>
    <scope>NUCLEOTIDE SEQUENCE [LARGE SCALE GENOMIC DNA]</scope>
    <source>
        <strain evidence="4 5">GBPx2</strain>
    </source>
</reference>
<feature type="signal peptide" evidence="2">
    <location>
        <begin position="1"/>
        <end position="18"/>
    </location>
</feature>
<feature type="domain" description="Cupin type-2" evidence="3">
    <location>
        <begin position="181"/>
        <end position="249"/>
    </location>
</feature>